<dbReference type="Proteomes" id="UP000639606">
    <property type="component" value="Unassembled WGS sequence"/>
</dbReference>
<accession>A0A918EE60</accession>
<dbReference type="PANTHER" id="PTHR22946">
    <property type="entry name" value="DIENELACTONE HYDROLASE DOMAIN-CONTAINING PROTEIN-RELATED"/>
    <property type="match status" value="1"/>
</dbReference>
<gene>
    <name evidence="2" type="ORF">GCM10010185_22730</name>
</gene>
<dbReference type="InterPro" id="IPR029058">
    <property type="entry name" value="AB_hydrolase_fold"/>
</dbReference>
<protein>
    <recommendedName>
        <fullName evidence="4">Alpha/beta hydrolase</fullName>
    </recommendedName>
</protein>
<evidence type="ECO:0008006" key="4">
    <source>
        <dbReference type="Google" id="ProtNLM"/>
    </source>
</evidence>
<proteinExistence type="inferred from homology"/>
<dbReference type="Gene3D" id="3.40.50.1820">
    <property type="entry name" value="alpha/beta hydrolase"/>
    <property type="match status" value="1"/>
</dbReference>
<comment type="similarity">
    <text evidence="1">Belongs to the AB hydrolase superfamily.</text>
</comment>
<evidence type="ECO:0000313" key="3">
    <source>
        <dbReference type="Proteomes" id="UP000639606"/>
    </source>
</evidence>
<dbReference type="InterPro" id="IPR050261">
    <property type="entry name" value="FrsA_esterase"/>
</dbReference>
<dbReference type="SUPFAM" id="SSF53474">
    <property type="entry name" value="alpha/beta-Hydrolases"/>
    <property type="match status" value="1"/>
</dbReference>
<evidence type="ECO:0000313" key="2">
    <source>
        <dbReference type="EMBL" id="GGP49992.1"/>
    </source>
</evidence>
<reference evidence="2" key="2">
    <citation type="submission" date="2020-09" db="EMBL/GenBank/DDBJ databases">
        <authorList>
            <person name="Sun Q."/>
            <person name="Ohkuma M."/>
        </authorList>
    </citation>
    <scope>NUCLEOTIDE SEQUENCE</scope>
    <source>
        <strain evidence="2">JCM 3313</strain>
    </source>
</reference>
<sequence>MPENDEVAGDGALDARTDAALDAIARGFAFPPRSPLLRTPADAGLRFDEVTFPSADGTPLEGWFIPRHDSDRLIICAHPFTFSRYGFPAHLQPWKSAFGEGFGNDFEVDLIPDYKILHDNGYNVLAYDFRNHGLSAAANGGLHSNARFEARDVLGSLAYARSRPDLAGMTLGLFSRCMGAHATFVAMELDPAAFAGVRCLVAPLLLSPVVILQRQLEHAGLAGHAAEVDRRFQLITSVLLAEGGPAKSAPAVTVPTLTYGVHDDPLTHPSDLEAIFEAIGAQEKDMFWVHGTTARWDGYLWFQRHPERILAWFEKHMR</sequence>
<keyword evidence="3" id="KW-1185">Reference proteome</keyword>
<dbReference type="AlphaFoldDB" id="A0A918EE60"/>
<comment type="caution">
    <text evidence="2">The sequence shown here is derived from an EMBL/GenBank/DDBJ whole genome shotgun (WGS) entry which is preliminary data.</text>
</comment>
<organism evidence="2 3">
    <name type="scientific">Saccharothrix coeruleofusca</name>
    <dbReference type="NCBI Taxonomy" id="33919"/>
    <lineage>
        <taxon>Bacteria</taxon>
        <taxon>Bacillati</taxon>
        <taxon>Actinomycetota</taxon>
        <taxon>Actinomycetes</taxon>
        <taxon>Pseudonocardiales</taxon>
        <taxon>Pseudonocardiaceae</taxon>
        <taxon>Saccharothrix</taxon>
    </lineage>
</organism>
<reference evidence="2" key="1">
    <citation type="journal article" date="2014" name="Int. J. Syst. Evol. Microbiol.">
        <title>Complete genome sequence of Corynebacterium casei LMG S-19264T (=DSM 44701T), isolated from a smear-ripened cheese.</title>
        <authorList>
            <consortium name="US DOE Joint Genome Institute (JGI-PGF)"/>
            <person name="Walter F."/>
            <person name="Albersmeier A."/>
            <person name="Kalinowski J."/>
            <person name="Ruckert C."/>
        </authorList>
    </citation>
    <scope>NUCLEOTIDE SEQUENCE</scope>
    <source>
        <strain evidence="2">JCM 3313</strain>
    </source>
</reference>
<dbReference type="RefSeq" id="WP_229795423.1">
    <property type="nucleotide sequence ID" value="NZ_BMRG01000003.1"/>
</dbReference>
<evidence type="ECO:0000256" key="1">
    <source>
        <dbReference type="ARBA" id="ARBA00008645"/>
    </source>
</evidence>
<dbReference type="EMBL" id="BMRG01000003">
    <property type="protein sequence ID" value="GGP49992.1"/>
    <property type="molecule type" value="Genomic_DNA"/>
</dbReference>
<name>A0A918EE60_9PSEU</name>